<dbReference type="HAMAP" id="MF_00361">
    <property type="entry name" value="NAD_kinase"/>
    <property type="match status" value="1"/>
</dbReference>
<dbReference type="PANTHER" id="PTHR20275:SF0">
    <property type="entry name" value="NAD KINASE"/>
    <property type="match status" value="1"/>
</dbReference>
<name>A0A017HM69_9RHOB</name>
<protein>
    <recommendedName>
        <fullName evidence="6">NAD kinase</fullName>
        <ecNumber evidence="6">2.7.1.23</ecNumber>
    </recommendedName>
    <alternativeName>
        <fullName evidence="6">ATP-dependent NAD kinase</fullName>
    </alternativeName>
</protein>
<dbReference type="GO" id="GO:0003951">
    <property type="term" value="F:NAD+ kinase activity"/>
    <property type="evidence" value="ECO:0007669"/>
    <property type="project" value="UniProtKB-UniRule"/>
</dbReference>
<dbReference type="Gene3D" id="3.40.50.10330">
    <property type="entry name" value="Probable inorganic polyphosphate/atp-NAD kinase, domain 1"/>
    <property type="match status" value="1"/>
</dbReference>
<dbReference type="GO" id="GO:0051287">
    <property type="term" value="F:NAD binding"/>
    <property type="evidence" value="ECO:0007669"/>
    <property type="project" value="UniProtKB-ARBA"/>
</dbReference>
<dbReference type="InterPro" id="IPR017437">
    <property type="entry name" value="ATP-NAD_kinase_PpnK-typ_C"/>
</dbReference>
<feature type="binding site" evidence="6">
    <location>
        <begin position="192"/>
        <end position="193"/>
    </location>
    <ligand>
        <name>NAD(+)</name>
        <dbReference type="ChEBI" id="CHEBI:57540"/>
    </ligand>
</feature>
<dbReference type="NCBIfam" id="NF003406">
    <property type="entry name" value="PRK04761.1"/>
    <property type="match status" value="1"/>
</dbReference>
<dbReference type="STRING" id="442562.Rumeso_02934"/>
<dbReference type="InterPro" id="IPR017438">
    <property type="entry name" value="ATP-NAD_kinase_N"/>
</dbReference>
<comment type="cofactor">
    <cofactor evidence="6">
        <name>a divalent metal cation</name>
        <dbReference type="ChEBI" id="CHEBI:60240"/>
    </cofactor>
</comment>
<sequence length="402" mass="43827">MGAAEELLRPLDRQALGQVHELAAPVVAPPRIALRILVGQHRALRLQNRPAHDVLGGDQLDLVALPAQLGPNGRRNPRVALRKWRVEEALVQHPGDPCQSGCGLIAATRHPGESQSDAMADRYATERALAFRIVAADNPWETWGTLRPMPSHRICFVASDAQLARAARDRLAAKYGEVPLDQAAVVVALGGDGFMLQTLHAVEGREVPVYGMNRGTVGFLMNAFREGDLRERIDRAEHFIINPLRMRAAPVAGGLEEALAINEVSLLRMGPQAAKLRVSVDGRVRIEELVCDGALVATPAGSTAYNYSAHGPVLPIGAEVLALTAIAPFRPRRWRGALIPKDARVRFDVVDPEKRPVRADADSRPVQAVAWVEVASEPAVRHHLLFDPGHGLDERLIREQFA</sequence>
<dbReference type="GO" id="GO:0046872">
    <property type="term" value="F:metal ion binding"/>
    <property type="evidence" value="ECO:0007669"/>
    <property type="project" value="UniProtKB-UniRule"/>
</dbReference>
<feature type="binding site" evidence="6">
    <location>
        <position position="300"/>
    </location>
    <ligand>
        <name>NAD(+)</name>
        <dbReference type="ChEBI" id="CHEBI:57540"/>
    </ligand>
</feature>
<feature type="binding site" evidence="6">
    <location>
        <position position="327"/>
    </location>
    <ligand>
        <name>NAD(+)</name>
        <dbReference type="ChEBI" id="CHEBI:57540"/>
    </ligand>
</feature>
<evidence type="ECO:0000313" key="7">
    <source>
        <dbReference type="EMBL" id="EYD75451.1"/>
    </source>
</evidence>
<keyword evidence="6" id="KW-0963">Cytoplasm</keyword>
<comment type="similarity">
    <text evidence="6">Belongs to the NAD kinase family.</text>
</comment>
<dbReference type="Pfam" id="PF20143">
    <property type="entry name" value="NAD_kinase_C"/>
    <property type="match status" value="1"/>
</dbReference>
<evidence type="ECO:0000256" key="6">
    <source>
        <dbReference type="HAMAP-Rule" id="MF_00361"/>
    </source>
</evidence>
<dbReference type="Gene3D" id="2.60.200.30">
    <property type="entry name" value="Probable inorganic polyphosphate/atp-NAD kinase, domain 2"/>
    <property type="match status" value="1"/>
</dbReference>
<keyword evidence="6" id="KW-0547">Nucleotide-binding</keyword>
<dbReference type="InterPro" id="IPR016064">
    <property type="entry name" value="NAD/diacylglycerol_kinase_sf"/>
</dbReference>
<dbReference type="EMBL" id="AOSK01000080">
    <property type="protein sequence ID" value="EYD75451.1"/>
    <property type="molecule type" value="Genomic_DNA"/>
</dbReference>
<dbReference type="HOGENOM" id="CLU_684923_0_0_5"/>
<keyword evidence="6" id="KW-0067">ATP-binding</keyword>
<comment type="function">
    <text evidence="6">Involved in the regulation of the intracellular balance of NAD and NADP, and is a key enzyme in the biosynthesis of NADP. Catalyzes specifically the phosphorylation on 2'-hydroxyl of the adenosine moiety of NAD to yield NADP.</text>
</comment>
<evidence type="ECO:0000256" key="1">
    <source>
        <dbReference type="ARBA" id="ARBA00022679"/>
    </source>
</evidence>
<dbReference type="GO" id="GO:0005737">
    <property type="term" value="C:cytoplasm"/>
    <property type="evidence" value="ECO:0007669"/>
    <property type="project" value="UniProtKB-SubCell"/>
</dbReference>
<evidence type="ECO:0000256" key="2">
    <source>
        <dbReference type="ARBA" id="ARBA00022777"/>
    </source>
</evidence>
<dbReference type="PANTHER" id="PTHR20275">
    <property type="entry name" value="NAD KINASE"/>
    <property type="match status" value="1"/>
</dbReference>
<feature type="binding site" evidence="6">
    <location>
        <begin position="303"/>
        <end position="308"/>
    </location>
    <ligand>
        <name>NAD(+)</name>
        <dbReference type="ChEBI" id="CHEBI:57540"/>
    </ligand>
</feature>
<keyword evidence="3 6" id="KW-0521">NADP</keyword>
<comment type="caution">
    <text evidence="6">Lacks conserved residue(s) required for the propagation of feature annotation.</text>
</comment>
<dbReference type="GO" id="GO:0019674">
    <property type="term" value="P:NAD+ metabolic process"/>
    <property type="evidence" value="ECO:0007669"/>
    <property type="project" value="InterPro"/>
</dbReference>
<reference evidence="7 8" key="1">
    <citation type="submission" date="2013-02" db="EMBL/GenBank/DDBJ databases">
        <authorList>
            <person name="Fiebig A."/>
            <person name="Goeker M."/>
            <person name="Klenk H.-P.P."/>
        </authorList>
    </citation>
    <scope>NUCLEOTIDE SEQUENCE [LARGE SCALE GENOMIC DNA]</scope>
    <source>
        <strain evidence="7 8">DSM 19309</strain>
    </source>
</reference>
<dbReference type="PATRIC" id="fig|442562.3.peg.2888"/>
<dbReference type="Proteomes" id="UP000019666">
    <property type="component" value="Unassembled WGS sequence"/>
</dbReference>
<keyword evidence="1 6" id="KW-0808">Transferase</keyword>
<feature type="active site" description="Proton acceptor" evidence="6">
    <location>
        <position position="192"/>
    </location>
</feature>
<comment type="catalytic activity">
    <reaction evidence="5 6">
        <text>NAD(+) + ATP = ADP + NADP(+) + H(+)</text>
        <dbReference type="Rhea" id="RHEA:18629"/>
        <dbReference type="ChEBI" id="CHEBI:15378"/>
        <dbReference type="ChEBI" id="CHEBI:30616"/>
        <dbReference type="ChEBI" id="CHEBI:57540"/>
        <dbReference type="ChEBI" id="CHEBI:58349"/>
        <dbReference type="ChEBI" id="CHEBI:456216"/>
        <dbReference type="EC" id="2.7.1.23"/>
    </reaction>
</comment>
<dbReference type="SUPFAM" id="SSF111331">
    <property type="entry name" value="NAD kinase/diacylglycerol kinase-like"/>
    <property type="match status" value="1"/>
</dbReference>
<evidence type="ECO:0000256" key="3">
    <source>
        <dbReference type="ARBA" id="ARBA00022857"/>
    </source>
</evidence>
<dbReference type="InterPro" id="IPR002504">
    <property type="entry name" value="NADK"/>
</dbReference>
<proteinExistence type="inferred from homology"/>
<feature type="binding site" evidence="6">
    <location>
        <begin position="262"/>
        <end position="263"/>
    </location>
    <ligand>
        <name>NAD(+)</name>
        <dbReference type="ChEBI" id="CHEBI:57540"/>
    </ligand>
</feature>
<comment type="caution">
    <text evidence="7">The sequence shown here is derived from an EMBL/GenBank/DDBJ whole genome shotgun (WGS) entry which is preliminary data.</text>
</comment>
<dbReference type="EC" id="2.7.1.23" evidence="6"/>
<evidence type="ECO:0000256" key="4">
    <source>
        <dbReference type="ARBA" id="ARBA00023027"/>
    </source>
</evidence>
<gene>
    <name evidence="6" type="primary">nadK</name>
    <name evidence="7" type="ORF">Rumeso_02934</name>
</gene>
<accession>A0A017HM69</accession>
<keyword evidence="4 6" id="KW-0520">NAD</keyword>
<keyword evidence="8" id="KW-1185">Reference proteome</keyword>
<dbReference type="GO" id="GO:0006741">
    <property type="term" value="P:NADP+ biosynthetic process"/>
    <property type="evidence" value="ECO:0007669"/>
    <property type="project" value="UniProtKB-UniRule"/>
</dbReference>
<dbReference type="GO" id="GO:0005524">
    <property type="term" value="F:ATP binding"/>
    <property type="evidence" value="ECO:0007669"/>
    <property type="project" value="UniProtKB-KW"/>
</dbReference>
<organism evidence="7 8">
    <name type="scientific">Rubellimicrobium mesophilum DSM 19309</name>
    <dbReference type="NCBI Taxonomy" id="442562"/>
    <lineage>
        <taxon>Bacteria</taxon>
        <taxon>Pseudomonadati</taxon>
        <taxon>Pseudomonadota</taxon>
        <taxon>Alphaproteobacteria</taxon>
        <taxon>Rhodobacterales</taxon>
        <taxon>Roseobacteraceae</taxon>
        <taxon>Rubellimicrobium</taxon>
    </lineage>
</organism>
<evidence type="ECO:0000313" key="8">
    <source>
        <dbReference type="Proteomes" id="UP000019666"/>
    </source>
</evidence>
<dbReference type="Pfam" id="PF01513">
    <property type="entry name" value="NAD_kinase"/>
    <property type="match status" value="1"/>
</dbReference>
<keyword evidence="2 6" id="KW-0418">Kinase</keyword>
<evidence type="ECO:0000256" key="5">
    <source>
        <dbReference type="ARBA" id="ARBA00047925"/>
    </source>
</evidence>
<comment type="subcellular location">
    <subcellularLocation>
        <location evidence="6">Cytoplasm</location>
    </subcellularLocation>
</comment>
<feature type="binding site" evidence="6">
    <location>
        <position position="292"/>
    </location>
    <ligand>
        <name>NAD(+)</name>
        <dbReference type="ChEBI" id="CHEBI:57540"/>
    </ligand>
</feature>
<dbReference type="AlphaFoldDB" id="A0A017HM69"/>